<keyword evidence="1" id="KW-1133">Transmembrane helix</keyword>
<keyword evidence="1" id="KW-0472">Membrane</keyword>
<evidence type="ECO:0000313" key="2">
    <source>
        <dbReference type="EMBL" id="MBA8817198.1"/>
    </source>
</evidence>
<proteinExistence type="predicted"/>
<name>A0A7W3PMI0_9MICO</name>
<protein>
    <submittedName>
        <fullName evidence="2">Cyanate permease</fullName>
    </submittedName>
</protein>
<sequence>MLAGGGVAQGGGLTIVFIMIVGLGGGQRVIAGRSGVTQAIGYAIAATGPTVVGALHEQTGNWVASLYVVLVAVLVFGVAGGFVARHLERVPARQ</sequence>
<dbReference type="SUPFAM" id="SSF103473">
    <property type="entry name" value="MFS general substrate transporter"/>
    <property type="match status" value="1"/>
</dbReference>
<keyword evidence="3" id="KW-1185">Reference proteome</keyword>
<evidence type="ECO:0000313" key="3">
    <source>
        <dbReference type="Proteomes" id="UP000526083"/>
    </source>
</evidence>
<comment type="caution">
    <text evidence="2">The sequence shown here is derived from an EMBL/GenBank/DDBJ whole genome shotgun (WGS) entry which is preliminary data.</text>
</comment>
<dbReference type="InterPro" id="IPR036259">
    <property type="entry name" value="MFS_trans_sf"/>
</dbReference>
<accession>A0A7W3PMI0</accession>
<feature type="transmembrane region" description="Helical" evidence="1">
    <location>
        <begin position="62"/>
        <end position="84"/>
    </location>
</feature>
<reference evidence="2 3" key="1">
    <citation type="submission" date="2020-07" db="EMBL/GenBank/DDBJ databases">
        <title>Sequencing the genomes of 1000 actinobacteria strains.</title>
        <authorList>
            <person name="Klenk H.-P."/>
        </authorList>
    </citation>
    <scope>NUCLEOTIDE SEQUENCE [LARGE SCALE GENOMIC DNA]</scope>
    <source>
        <strain evidence="2 3">DSM 27576</strain>
    </source>
</reference>
<dbReference type="EMBL" id="JACGWY010000005">
    <property type="protein sequence ID" value="MBA8817198.1"/>
    <property type="molecule type" value="Genomic_DNA"/>
</dbReference>
<feature type="transmembrane region" description="Helical" evidence="1">
    <location>
        <begin position="36"/>
        <end position="56"/>
    </location>
</feature>
<gene>
    <name evidence="2" type="ORF">FHX48_002296</name>
</gene>
<dbReference type="AlphaFoldDB" id="A0A7W3PMI0"/>
<keyword evidence="1" id="KW-0812">Transmembrane</keyword>
<evidence type="ECO:0000256" key="1">
    <source>
        <dbReference type="SAM" id="Phobius"/>
    </source>
</evidence>
<feature type="transmembrane region" description="Helical" evidence="1">
    <location>
        <begin position="6"/>
        <end position="24"/>
    </location>
</feature>
<dbReference type="RefSeq" id="WP_167045739.1">
    <property type="nucleotide sequence ID" value="NZ_JAAOZB010000001.1"/>
</dbReference>
<organism evidence="2 3">
    <name type="scientific">Microbacterium halimionae</name>
    <dbReference type="NCBI Taxonomy" id="1526413"/>
    <lineage>
        <taxon>Bacteria</taxon>
        <taxon>Bacillati</taxon>
        <taxon>Actinomycetota</taxon>
        <taxon>Actinomycetes</taxon>
        <taxon>Micrococcales</taxon>
        <taxon>Microbacteriaceae</taxon>
        <taxon>Microbacterium</taxon>
    </lineage>
</organism>
<dbReference type="Proteomes" id="UP000526083">
    <property type="component" value="Unassembled WGS sequence"/>
</dbReference>